<keyword evidence="2" id="KW-1185">Reference proteome</keyword>
<accession>A0ABP7X8G3</accession>
<protein>
    <recommendedName>
        <fullName evidence="3">Outer membrane protein beta-barrel domain-containing protein</fullName>
    </recommendedName>
</protein>
<dbReference type="RefSeq" id="WP_344924025.1">
    <property type="nucleotide sequence ID" value="NZ_BAABCW010000001.1"/>
</dbReference>
<evidence type="ECO:0008006" key="3">
    <source>
        <dbReference type="Google" id="ProtNLM"/>
    </source>
</evidence>
<reference evidence="2" key="1">
    <citation type="journal article" date="2019" name="Int. J. Syst. Evol. Microbiol.">
        <title>The Global Catalogue of Microorganisms (GCM) 10K type strain sequencing project: providing services to taxonomists for standard genome sequencing and annotation.</title>
        <authorList>
            <consortium name="The Broad Institute Genomics Platform"/>
            <consortium name="The Broad Institute Genome Sequencing Center for Infectious Disease"/>
            <person name="Wu L."/>
            <person name="Ma J."/>
        </authorList>
    </citation>
    <scope>NUCLEOTIDE SEQUENCE [LARGE SCALE GENOMIC DNA]</scope>
    <source>
        <strain evidence="2">JCM 17106</strain>
    </source>
</reference>
<proteinExistence type="predicted"/>
<name>A0ABP7X8G3_9FLAO</name>
<dbReference type="Proteomes" id="UP001500459">
    <property type="component" value="Unassembled WGS sequence"/>
</dbReference>
<comment type="caution">
    <text evidence="1">The sequence shown here is derived from an EMBL/GenBank/DDBJ whole genome shotgun (WGS) entry which is preliminary data.</text>
</comment>
<organism evidence="1 2">
    <name type="scientific">Aquimarina addita</name>
    <dbReference type="NCBI Taxonomy" id="870485"/>
    <lineage>
        <taxon>Bacteria</taxon>
        <taxon>Pseudomonadati</taxon>
        <taxon>Bacteroidota</taxon>
        <taxon>Flavobacteriia</taxon>
        <taxon>Flavobacteriales</taxon>
        <taxon>Flavobacteriaceae</taxon>
        <taxon>Aquimarina</taxon>
    </lineage>
</organism>
<dbReference type="EMBL" id="BAABCW010000001">
    <property type="protein sequence ID" value="GAA4107287.1"/>
    <property type="molecule type" value="Genomic_DNA"/>
</dbReference>
<sequence length="400" mass="46256">MKSFFCFIVVLFFISIGNAQSIYEAGYFIDNNGTRKECLIKKLAWRNNPTEFEWKRTISSSPKTEVIEDVKEFGVGEEFVFKRYILEFDLKGDTVGRSSKSEDPNLTIRKIFLRVILKSKTTLYQYSENDVHRFFYTDKKTLYPELLIYKVYYTLDETKNPGEKIIPQENNTFREQLQKHIRCKDQDPSKVTYTQRDLKKYFKRYNECRGNKIEFIIRKKINQTKIGIVGAADLISFSHPSPINGSSADVVYDQTFAPRYGVFIETFIPFSKVDLSFFLESTYRSFSMKGEDTSISNSEFNIDYSSVNIAFAPRFHIYLSSKFELFLEGGVTVDIDLGSESSALKDLQNTTNNYFYGGGFGSGRFKLGYRQYTSKNISKTTILPESDLTASSLYLSINIF</sequence>
<gene>
    <name evidence="1" type="ORF">GCM10022393_02460</name>
</gene>
<evidence type="ECO:0000313" key="1">
    <source>
        <dbReference type="EMBL" id="GAA4107287.1"/>
    </source>
</evidence>
<evidence type="ECO:0000313" key="2">
    <source>
        <dbReference type="Proteomes" id="UP001500459"/>
    </source>
</evidence>